<evidence type="ECO:0000313" key="3">
    <source>
        <dbReference type="Proteomes" id="UP000001055"/>
    </source>
</evidence>
<organism evidence="2 3">
    <name type="scientific">Phaeosphaeria nodorum (strain SN15 / ATCC MYA-4574 / FGSC 10173)</name>
    <name type="common">Glume blotch fungus</name>
    <name type="synonym">Parastagonospora nodorum</name>
    <dbReference type="NCBI Taxonomy" id="321614"/>
    <lineage>
        <taxon>Eukaryota</taxon>
        <taxon>Fungi</taxon>
        <taxon>Dikarya</taxon>
        <taxon>Ascomycota</taxon>
        <taxon>Pezizomycotina</taxon>
        <taxon>Dothideomycetes</taxon>
        <taxon>Pleosporomycetidae</taxon>
        <taxon>Pleosporales</taxon>
        <taxon>Pleosporineae</taxon>
        <taxon>Phaeosphaeriaceae</taxon>
        <taxon>Parastagonospora</taxon>
    </lineage>
</organism>
<evidence type="ECO:0000313" key="2">
    <source>
        <dbReference type="EMBL" id="EAT89169.1"/>
    </source>
</evidence>
<reference evidence="3" key="1">
    <citation type="journal article" date="2007" name="Plant Cell">
        <title>Dothideomycete-plant interactions illuminated by genome sequencing and EST analysis of the wheat pathogen Stagonospora nodorum.</title>
        <authorList>
            <person name="Hane J.K."/>
            <person name="Lowe R.G."/>
            <person name="Solomon P.S."/>
            <person name="Tan K.C."/>
            <person name="Schoch C.L."/>
            <person name="Spatafora J.W."/>
            <person name="Crous P.W."/>
            <person name="Kodira C."/>
            <person name="Birren B.W."/>
            <person name="Galagan J.E."/>
            <person name="Torriani S.F."/>
            <person name="McDonald B.A."/>
            <person name="Oliver R.P."/>
        </authorList>
    </citation>
    <scope>NUCLEOTIDE SEQUENCE [LARGE SCALE GENOMIC DNA]</scope>
    <source>
        <strain evidence="3">SN15 / ATCC MYA-4574 / FGSC 10173</strain>
    </source>
</reference>
<sequence length="36" mass="3870">MAASTIASSWILLALQTPILAEGDKRTHLLMGRMTA</sequence>
<dbReference type="AlphaFoldDB" id="Q0UWA0"/>
<dbReference type="RefSeq" id="XP_001794507.1">
    <property type="nucleotide sequence ID" value="XM_001794455.1"/>
</dbReference>
<keyword evidence="1" id="KW-0732">Signal</keyword>
<evidence type="ECO:0000256" key="1">
    <source>
        <dbReference type="SAM" id="SignalP"/>
    </source>
</evidence>
<feature type="chain" id="PRO_5004178431" evidence="1">
    <location>
        <begin position="22"/>
        <end position="36"/>
    </location>
</feature>
<dbReference type="Proteomes" id="UP000001055">
    <property type="component" value="Unassembled WGS sequence"/>
</dbReference>
<dbReference type="KEGG" id="pno:SNOG_03964"/>
<gene>
    <name evidence="2" type="ORF">SNOG_03964</name>
</gene>
<dbReference type="GeneID" id="5971370"/>
<accession>Q0UWA0</accession>
<dbReference type="InParanoid" id="Q0UWA0"/>
<dbReference type="EMBL" id="CH445329">
    <property type="protein sequence ID" value="EAT89169.1"/>
    <property type="molecule type" value="Genomic_DNA"/>
</dbReference>
<protein>
    <submittedName>
        <fullName evidence="2">Uncharacterized protein</fullName>
    </submittedName>
</protein>
<feature type="signal peptide" evidence="1">
    <location>
        <begin position="1"/>
        <end position="21"/>
    </location>
</feature>
<proteinExistence type="predicted"/>
<name>Q0UWA0_PHANO</name>